<keyword evidence="5" id="KW-0904">Protein phosphatase</keyword>
<dbReference type="InterPro" id="IPR051985">
    <property type="entry name" value="NR_tyrosine_phosphatase"/>
</dbReference>
<dbReference type="AlphaFoldDB" id="A0A7J7JHR6"/>
<keyword evidence="6 8" id="KW-0472">Membrane</keyword>
<dbReference type="PANTHER" id="PTHR46047:SF3">
    <property type="entry name" value="TYROSINE-PROTEIN PHOSPHATASE NON-RECEPTOR TYPE 61F"/>
    <property type="match status" value="1"/>
</dbReference>
<feature type="region of interest" description="Disordered" evidence="7">
    <location>
        <begin position="158"/>
        <end position="297"/>
    </location>
</feature>
<evidence type="ECO:0000256" key="6">
    <source>
        <dbReference type="ARBA" id="ARBA00023136"/>
    </source>
</evidence>
<evidence type="ECO:0000256" key="2">
    <source>
        <dbReference type="ARBA" id="ARBA00013064"/>
    </source>
</evidence>
<dbReference type="GO" id="GO:0004726">
    <property type="term" value="F:non-membrane spanning protein tyrosine phosphatase activity"/>
    <property type="evidence" value="ECO:0007669"/>
    <property type="project" value="TreeGrafter"/>
</dbReference>
<dbReference type="Gene3D" id="3.90.190.10">
    <property type="entry name" value="Protein tyrosine phosphatase superfamily"/>
    <property type="match status" value="1"/>
</dbReference>
<evidence type="ECO:0000256" key="4">
    <source>
        <dbReference type="ARBA" id="ARBA00022801"/>
    </source>
</evidence>
<keyword evidence="11" id="KW-1185">Reference proteome</keyword>
<evidence type="ECO:0000259" key="9">
    <source>
        <dbReference type="PROSITE" id="PS50055"/>
    </source>
</evidence>
<evidence type="ECO:0000256" key="5">
    <source>
        <dbReference type="ARBA" id="ARBA00022912"/>
    </source>
</evidence>
<dbReference type="InterPro" id="IPR029021">
    <property type="entry name" value="Prot-tyrosine_phosphatase-like"/>
</dbReference>
<keyword evidence="8" id="KW-0812">Transmembrane</keyword>
<feature type="compositionally biased region" description="Pro residues" evidence="7">
    <location>
        <begin position="173"/>
        <end position="185"/>
    </location>
</feature>
<feature type="compositionally biased region" description="Basic and acidic residues" evidence="7">
    <location>
        <begin position="207"/>
        <end position="216"/>
    </location>
</feature>
<comment type="subcellular location">
    <subcellularLocation>
        <location evidence="1">Endomembrane system</location>
    </subcellularLocation>
</comment>
<dbReference type="GO" id="GO:0005634">
    <property type="term" value="C:nucleus"/>
    <property type="evidence" value="ECO:0007669"/>
    <property type="project" value="TreeGrafter"/>
</dbReference>
<protein>
    <recommendedName>
        <fullName evidence="2">protein-tyrosine-phosphatase</fullName>
        <ecNumber evidence="2">3.1.3.48</ecNumber>
    </recommendedName>
</protein>
<dbReference type="GO" id="GO:0046426">
    <property type="term" value="P:negative regulation of receptor signaling pathway via JAK-STAT"/>
    <property type="evidence" value="ECO:0007669"/>
    <property type="project" value="TreeGrafter"/>
</dbReference>
<evidence type="ECO:0000313" key="11">
    <source>
        <dbReference type="Proteomes" id="UP000593567"/>
    </source>
</evidence>
<feature type="transmembrane region" description="Helical" evidence="8">
    <location>
        <begin position="327"/>
        <end position="345"/>
    </location>
</feature>
<dbReference type="PROSITE" id="PS50055">
    <property type="entry name" value="TYR_PHOSPHATASE_PTP"/>
    <property type="match status" value="1"/>
</dbReference>
<keyword evidence="3" id="KW-0597">Phosphoprotein</keyword>
<evidence type="ECO:0000313" key="10">
    <source>
        <dbReference type="EMBL" id="KAF6025655.1"/>
    </source>
</evidence>
<keyword evidence="4" id="KW-0378">Hydrolase</keyword>
<dbReference type="GO" id="GO:0005737">
    <property type="term" value="C:cytoplasm"/>
    <property type="evidence" value="ECO:0007669"/>
    <property type="project" value="TreeGrafter"/>
</dbReference>
<sequence>MGSLIEEEYETYTHERKWKQVYDVIQSEAYVLHNSSSQLAKLPENRSRNRYRDVSPYDDYRVVLNDSVNNYINASRIEVPLSKRSYILTQGVWPPGYTLQCWYWSFWHFHSRRLGFSPGDEEISDVDSDDTDILLQHNGDVEEELKDADVEESLFVDTSPLPDAEPDTEPSAEPGPEPSAEPGPEPDVVEDQHTVPKAQETAPSIEVNKDIPDPPKRTSSLNKAASLDEHPPPVPPRPPSNFDRQKSAPPVPEEGSSSSQSLRDNSEEDGYYENISSKPIAISKNPMKRKREEAVKKTREKIEMMRAKQRAAEEAKNRRDVFPSRRVMIGAGLTIAFAIGVMYCVRSYGL</sequence>
<feature type="domain" description="Tyrosine-protein phosphatase" evidence="9">
    <location>
        <begin position="5"/>
        <end position="108"/>
    </location>
</feature>
<dbReference type="EC" id="3.1.3.48" evidence="2"/>
<accession>A0A7J7JHR6</accession>
<evidence type="ECO:0000256" key="8">
    <source>
        <dbReference type="SAM" id="Phobius"/>
    </source>
</evidence>
<dbReference type="Pfam" id="PF00102">
    <property type="entry name" value="Y_phosphatase"/>
    <property type="match status" value="1"/>
</dbReference>
<evidence type="ECO:0000256" key="3">
    <source>
        <dbReference type="ARBA" id="ARBA00022553"/>
    </source>
</evidence>
<dbReference type="GO" id="GO:0019901">
    <property type="term" value="F:protein kinase binding"/>
    <property type="evidence" value="ECO:0007669"/>
    <property type="project" value="TreeGrafter"/>
</dbReference>
<proteinExistence type="predicted"/>
<reference evidence="10" key="1">
    <citation type="submission" date="2020-06" db="EMBL/GenBank/DDBJ databases">
        <title>Draft genome of Bugula neritina, a colonial animal packing powerful symbionts and potential medicines.</title>
        <authorList>
            <person name="Rayko M."/>
        </authorList>
    </citation>
    <scope>NUCLEOTIDE SEQUENCE [LARGE SCALE GENOMIC DNA]</scope>
    <source>
        <strain evidence="10">Kwan_BN1</strain>
    </source>
</reference>
<dbReference type="InterPro" id="IPR000242">
    <property type="entry name" value="PTP_cat"/>
</dbReference>
<comment type="caution">
    <text evidence="10">The sequence shown here is derived from an EMBL/GenBank/DDBJ whole genome shotgun (WGS) entry which is preliminary data.</text>
</comment>
<dbReference type="SUPFAM" id="SSF52799">
    <property type="entry name" value="(Phosphotyrosine protein) phosphatases II"/>
    <property type="match status" value="1"/>
</dbReference>
<dbReference type="OrthoDB" id="9450131at2759"/>
<keyword evidence="8" id="KW-1133">Transmembrane helix</keyword>
<dbReference type="PANTHER" id="PTHR46047">
    <property type="entry name" value="TYROSINE-PROTEIN PHOSPHATASE NON-RECEPTOR TYPE 61F"/>
    <property type="match status" value="1"/>
</dbReference>
<evidence type="ECO:0000256" key="1">
    <source>
        <dbReference type="ARBA" id="ARBA00004308"/>
    </source>
</evidence>
<name>A0A7J7JHR6_BUGNE</name>
<evidence type="ECO:0000256" key="7">
    <source>
        <dbReference type="SAM" id="MobiDB-lite"/>
    </source>
</evidence>
<dbReference type="EMBL" id="VXIV02002437">
    <property type="protein sequence ID" value="KAF6025655.1"/>
    <property type="molecule type" value="Genomic_DNA"/>
</dbReference>
<organism evidence="10 11">
    <name type="scientific">Bugula neritina</name>
    <name type="common">Brown bryozoan</name>
    <name type="synonym">Sertularia neritina</name>
    <dbReference type="NCBI Taxonomy" id="10212"/>
    <lineage>
        <taxon>Eukaryota</taxon>
        <taxon>Metazoa</taxon>
        <taxon>Spiralia</taxon>
        <taxon>Lophotrochozoa</taxon>
        <taxon>Bryozoa</taxon>
        <taxon>Gymnolaemata</taxon>
        <taxon>Cheilostomatida</taxon>
        <taxon>Flustrina</taxon>
        <taxon>Buguloidea</taxon>
        <taxon>Bugulidae</taxon>
        <taxon>Bugula</taxon>
    </lineage>
</organism>
<dbReference type="GO" id="GO:0070373">
    <property type="term" value="P:negative regulation of ERK1 and ERK2 cascade"/>
    <property type="evidence" value="ECO:0007669"/>
    <property type="project" value="TreeGrafter"/>
</dbReference>
<dbReference type="GO" id="GO:0012505">
    <property type="term" value="C:endomembrane system"/>
    <property type="evidence" value="ECO:0007669"/>
    <property type="project" value="UniProtKB-SubCell"/>
</dbReference>
<dbReference type="Proteomes" id="UP000593567">
    <property type="component" value="Unassembled WGS sequence"/>
</dbReference>
<gene>
    <name evidence="10" type="ORF">EB796_015906</name>
</gene>